<dbReference type="RefSeq" id="WP_068591030.1">
    <property type="nucleotide sequence ID" value="NZ_LRXL01000026.1"/>
</dbReference>
<reference evidence="1 2" key="1">
    <citation type="submission" date="2016-02" db="EMBL/GenBank/DDBJ databases">
        <title>Ulvibacter sp. LPB0005, isolated from Thais luteostoma.</title>
        <authorList>
            <person name="Shin S.-K."/>
            <person name="Yi H."/>
        </authorList>
    </citation>
    <scope>NUCLEOTIDE SEQUENCE [LARGE SCALE GENOMIC DNA]</scope>
    <source>
        <strain evidence="1 2">LPB0005</strain>
    </source>
</reference>
<evidence type="ECO:0000313" key="2">
    <source>
        <dbReference type="Proteomes" id="UP000077013"/>
    </source>
</evidence>
<dbReference type="SUPFAM" id="SSF55961">
    <property type="entry name" value="Bet v1-like"/>
    <property type="match status" value="1"/>
</dbReference>
<gene>
    <name evidence="1" type="ORF">ULVI_06855</name>
</gene>
<evidence type="ECO:0008006" key="3">
    <source>
        <dbReference type="Google" id="ProtNLM"/>
    </source>
</evidence>
<dbReference type="InterPro" id="IPR023393">
    <property type="entry name" value="START-like_dom_sf"/>
</dbReference>
<organism evidence="1 2">
    <name type="scientific">Cochleicola gelatinilyticus</name>
    <dbReference type="NCBI Taxonomy" id="1763537"/>
    <lineage>
        <taxon>Bacteria</taxon>
        <taxon>Pseudomonadati</taxon>
        <taxon>Bacteroidota</taxon>
        <taxon>Flavobacteriia</taxon>
        <taxon>Flavobacteriales</taxon>
        <taxon>Flavobacteriaceae</taxon>
        <taxon>Cochleicola</taxon>
    </lineage>
</organism>
<dbReference type="OrthoDB" id="2355173at2"/>
<comment type="caution">
    <text evidence="1">The sequence shown here is derived from an EMBL/GenBank/DDBJ whole genome shotgun (WGS) entry which is preliminary data.</text>
</comment>
<evidence type="ECO:0000313" key="1">
    <source>
        <dbReference type="EMBL" id="OAB80447.1"/>
    </source>
</evidence>
<dbReference type="AlphaFoldDB" id="A0A167J966"/>
<dbReference type="Proteomes" id="UP000077013">
    <property type="component" value="Unassembled WGS sequence"/>
</dbReference>
<proteinExistence type="predicted"/>
<name>A0A167J966_9FLAO</name>
<dbReference type="STRING" id="1763537.ULVI_06855"/>
<dbReference type="Gene3D" id="3.30.530.20">
    <property type="match status" value="1"/>
</dbReference>
<protein>
    <recommendedName>
        <fullName evidence="3">ATPase</fullName>
    </recommendedName>
</protein>
<sequence>MKRKEFSIQINAPKKKVWNVLWNCETYTKWAAPFCEGSKVETSWDEGDTAKFLGPNNNGLLSRIEKNKPHDFIAFKHEAVIENNVVKKDTPEAKEWIGAVENYTLKGNNGNTTLLVETDIPKRYVETFTEVWPKALQRVKELSETA</sequence>
<dbReference type="EMBL" id="LRXL01000026">
    <property type="protein sequence ID" value="OAB80447.1"/>
    <property type="molecule type" value="Genomic_DNA"/>
</dbReference>
<accession>A0A167J966</accession>
<keyword evidence="2" id="KW-1185">Reference proteome</keyword>